<proteinExistence type="predicted"/>
<dbReference type="InterPro" id="IPR016187">
    <property type="entry name" value="CTDL_fold"/>
</dbReference>
<evidence type="ECO:0000259" key="3">
    <source>
        <dbReference type="PROSITE" id="PS50041"/>
    </source>
</evidence>
<evidence type="ECO:0000313" key="5">
    <source>
        <dbReference type="Proteomes" id="UP001231518"/>
    </source>
</evidence>
<dbReference type="Pfam" id="PF00059">
    <property type="entry name" value="Lectin_C"/>
    <property type="match status" value="1"/>
</dbReference>
<dbReference type="SMART" id="SM00034">
    <property type="entry name" value="CLECT"/>
    <property type="match status" value="1"/>
</dbReference>
<organism evidence="4 5">
    <name type="scientific">Mythimna separata</name>
    <name type="common">Oriental armyworm</name>
    <name type="synonym">Pseudaletia separata</name>
    <dbReference type="NCBI Taxonomy" id="271217"/>
    <lineage>
        <taxon>Eukaryota</taxon>
        <taxon>Metazoa</taxon>
        <taxon>Ecdysozoa</taxon>
        <taxon>Arthropoda</taxon>
        <taxon>Hexapoda</taxon>
        <taxon>Insecta</taxon>
        <taxon>Pterygota</taxon>
        <taxon>Neoptera</taxon>
        <taxon>Endopterygota</taxon>
        <taxon>Lepidoptera</taxon>
        <taxon>Glossata</taxon>
        <taxon>Ditrysia</taxon>
        <taxon>Noctuoidea</taxon>
        <taxon>Noctuidae</taxon>
        <taxon>Noctuinae</taxon>
        <taxon>Hadenini</taxon>
        <taxon>Mythimna</taxon>
    </lineage>
</organism>
<dbReference type="InterPro" id="IPR001304">
    <property type="entry name" value="C-type_lectin-like"/>
</dbReference>
<sequence>MMVSVRILAFLALAVVGLRADQTAPRTHCIQDDKLLKCALILPNASNSSEYRELQWYQRYHDKPDSRIGITPVVDFTTRLMFVLWIEHFDNQTDIYAILNSGEGSRATIPYPIRNTNKKKYFTETKPYSESELVNITCKNGDSQVGWIDPTGNRITTYEKANHSQKFHKEDNGSIICCLRYVTQDTILNRYIEYMYTLIYEEPSTQHTHVPKAKLPFRDDYTCIEEVESCYKIHATPKNWDAAIKVCQSEGASLFYPVNSTEVNAVISFWQSTSKEIRYMYVGISDIETEGQFKTIDGTPIDEIYQKWTWNQPDNYLNNEHCLFMYHNGKYNDGPCSTPYSFICKKSLLSPERSIQHNLNTRNVITTEEPNSTKTSSSTVTILYSICGVGLTALVIVGIYWCWSTRRPQGTHGLPINQPTEPFYLNMLFRRQCDQEIAEIDQLYEEIDQHHTPGVVRG</sequence>
<feature type="signal peptide" evidence="2">
    <location>
        <begin position="1"/>
        <end position="20"/>
    </location>
</feature>
<dbReference type="InterPro" id="IPR050111">
    <property type="entry name" value="C-type_lectin/snaclec_domain"/>
</dbReference>
<dbReference type="PROSITE" id="PS50041">
    <property type="entry name" value="C_TYPE_LECTIN_2"/>
    <property type="match status" value="1"/>
</dbReference>
<dbReference type="Proteomes" id="UP001231518">
    <property type="component" value="Chromosome 28"/>
</dbReference>
<evidence type="ECO:0000256" key="2">
    <source>
        <dbReference type="SAM" id="SignalP"/>
    </source>
</evidence>
<comment type="caution">
    <text evidence="4">The sequence shown here is derived from an EMBL/GenBank/DDBJ whole genome shotgun (WGS) entry which is preliminary data.</text>
</comment>
<dbReference type="PANTHER" id="PTHR22803">
    <property type="entry name" value="MANNOSE, PHOSPHOLIPASE, LECTIN RECEPTOR RELATED"/>
    <property type="match status" value="1"/>
</dbReference>
<feature type="transmembrane region" description="Helical" evidence="1">
    <location>
        <begin position="382"/>
        <end position="403"/>
    </location>
</feature>
<feature type="chain" id="PRO_5042129257" description="C-type lectin domain-containing protein" evidence="2">
    <location>
        <begin position="21"/>
        <end position="458"/>
    </location>
</feature>
<evidence type="ECO:0000256" key="1">
    <source>
        <dbReference type="SAM" id="Phobius"/>
    </source>
</evidence>
<name>A0AAD8DLV6_MYTSE</name>
<feature type="domain" description="C-type lectin" evidence="3">
    <location>
        <begin position="230"/>
        <end position="345"/>
    </location>
</feature>
<keyword evidence="5" id="KW-1185">Reference proteome</keyword>
<dbReference type="SUPFAM" id="SSF56436">
    <property type="entry name" value="C-type lectin-like"/>
    <property type="match status" value="1"/>
</dbReference>
<dbReference type="CDD" id="cd00037">
    <property type="entry name" value="CLECT"/>
    <property type="match status" value="1"/>
</dbReference>
<gene>
    <name evidence="4" type="ORF">PYW07_011302</name>
</gene>
<dbReference type="EMBL" id="JARGEI010000027">
    <property type="protein sequence ID" value="KAJ8707625.1"/>
    <property type="molecule type" value="Genomic_DNA"/>
</dbReference>
<accession>A0AAD8DLV6</accession>
<dbReference type="AlphaFoldDB" id="A0AAD8DLV6"/>
<keyword evidence="1" id="KW-0472">Membrane</keyword>
<dbReference type="Gene3D" id="3.10.100.10">
    <property type="entry name" value="Mannose-Binding Protein A, subunit A"/>
    <property type="match status" value="1"/>
</dbReference>
<reference evidence="4" key="1">
    <citation type="submission" date="2023-03" db="EMBL/GenBank/DDBJ databases">
        <title>Chromosome-level genomes of two armyworms, Mythimna separata and Mythimna loreyi, provide insights into the biosynthesis and reception of sex pheromones.</title>
        <authorList>
            <person name="Zhao H."/>
        </authorList>
    </citation>
    <scope>NUCLEOTIDE SEQUENCE</scope>
    <source>
        <strain evidence="4">BeijingLab</strain>
        <tissue evidence="4">Pupa</tissue>
    </source>
</reference>
<protein>
    <recommendedName>
        <fullName evidence="3">C-type lectin domain-containing protein</fullName>
    </recommendedName>
</protein>
<keyword evidence="2" id="KW-0732">Signal</keyword>
<keyword evidence="1" id="KW-0812">Transmembrane</keyword>
<evidence type="ECO:0000313" key="4">
    <source>
        <dbReference type="EMBL" id="KAJ8707625.1"/>
    </source>
</evidence>
<keyword evidence="1" id="KW-1133">Transmembrane helix</keyword>
<dbReference type="InterPro" id="IPR016186">
    <property type="entry name" value="C-type_lectin-like/link_sf"/>
</dbReference>